<dbReference type="InterPro" id="IPR058051">
    <property type="entry name" value="Znf_RING_synoviolin"/>
</dbReference>
<comment type="subcellular location">
    <subcellularLocation>
        <location evidence="2">Endoplasmic reticulum membrane</location>
        <topology evidence="2">Multi-pass membrane protein</topology>
    </subcellularLocation>
</comment>
<dbReference type="PANTHER" id="PTHR22763">
    <property type="entry name" value="RING ZINC FINGER PROTEIN"/>
    <property type="match status" value="1"/>
</dbReference>
<dbReference type="KEGG" id="tpv:TP01_0655"/>
<dbReference type="SMART" id="SM00184">
    <property type="entry name" value="RING"/>
    <property type="match status" value="1"/>
</dbReference>
<evidence type="ECO:0000256" key="7">
    <source>
        <dbReference type="ARBA" id="ARBA00022692"/>
    </source>
</evidence>
<dbReference type="OMA" id="FRICSFI"/>
<proteinExistence type="inferred from homology"/>
<evidence type="ECO:0000256" key="9">
    <source>
        <dbReference type="ARBA" id="ARBA00022771"/>
    </source>
</evidence>
<dbReference type="Pfam" id="PF13639">
    <property type="entry name" value="zf-RING_2"/>
    <property type="match status" value="1"/>
</dbReference>
<evidence type="ECO:0000256" key="8">
    <source>
        <dbReference type="ARBA" id="ARBA00022723"/>
    </source>
</evidence>
<dbReference type="InParanoid" id="Q4N815"/>
<gene>
    <name evidence="19" type="ordered locus">TP01_0655</name>
</gene>
<dbReference type="GO" id="GO:0061630">
    <property type="term" value="F:ubiquitin protein ligase activity"/>
    <property type="evidence" value="ECO:0007669"/>
    <property type="project" value="UniProtKB-EC"/>
</dbReference>
<evidence type="ECO:0000256" key="15">
    <source>
        <dbReference type="PROSITE-ProRule" id="PRU00175"/>
    </source>
</evidence>
<comment type="pathway">
    <text evidence="3">Protein modification; protein ubiquitination.</text>
</comment>
<evidence type="ECO:0000256" key="6">
    <source>
        <dbReference type="ARBA" id="ARBA00022679"/>
    </source>
</evidence>
<evidence type="ECO:0000256" key="13">
    <source>
        <dbReference type="ARBA" id="ARBA00022989"/>
    </source>
</evidence>
<feature type="compositionally biased region" description="Polar residues" evidence="16">
    <location>
        <begin position="547"/>
        <end position="565"/>
    </location>
</feature>
<sequence>MLEDMLCRYAIVSHLLLACSIGHISTTVNGFYDIITRFLSNKTCLAILYNYCLMLYIYCCKIPIFIFLGTLTQLESEELIENIRNYIMDTVLFLILSKPRFNGKEVLMSDLVKCITLLTSLKSFHIILNIRLSHMFEIDIPKFMKIFRICSFIYVLSLINCFLLNLFFINLNNKNTFTLWVLFELLGMFINLLFSTFKFIINLFDLYQSNGLINKMIILFYIELLHDILSLLIFTVFMIVFFINNPINIPIYMIIDIIHVSKNLFNRIKMLIEYRKISKLLYTKYKCADDEKNLNCIICRDVITVNSRKLECGHVFHLNCLKSWLFQHNNCPSCRKLIYNSNAITINMSIQVLDNVLYNIEIFVLNKMKSLVKKASKMIKNLKTNLLHYNVTLKTTQSRHLEYYLYNSVTHEFVKLSTSTNETNDNLRENLTEDKKAPDGNSLMLRIGMINVMKKYYFSNYYLIMCNSDTETDNTASDNSSGVDGSDGTANNLPKDNVQELFSWLNTAIMTSSRDDLNALYNKLLYVLSFLYLSTNLLTKQFLTSSQSSNEGLDSNNSGSTSNKPSYEPEIKKLHVKKLILSKDYHLLLLKMCKKNYHFNFKAFSNNISLFQNIVNIV</sequence>
<evidence type="ECO:0000256" key="17">
    <source>
        <dbReference type="SAM" id="Phobius"/>
    </source>
</evidence>
<dbReference type="CDD" id="cd16479">
    <property type="entry name" value="RING-H2_synoviolin"/>
    <property type="match status" value="1"/>
</dbReference>
<organism evidence="19 20">
    <name type="scientific">Theileria parva</name>
    <name type="common">East coast fever infection agent</name>
    <dbReference type="NCBI Taxonomy" id="5875"/>
    <lineage>
        <taxon>Eukaryota</taxon>
        <taxon>Sar</taxon>
        <taxon>Alveolata</taxon>
        <taxon>Apicomplexa</taxon>
        <taxon>Aconoidasida</taxon>
        <taxon>Piroplasmida</taxon>
        <taxon>Theileriidae</taxon>
        <taxon>Theileria</taxon>
    </lineage>
</organism>
<dbReference type="FunCoup" id="Q4N815">
    <property type="interactions" value="142"/>
</dbReference>
<comment type="catalytic activity">
    <reaction evidence="1">
        <text>S-ubiquitinyl-[E2 ubiquitin-conjugating enzyme]-L-cysteine + [acceptor protein]-L-lysine = [E2 ubiquitin-conjugating enzyme]-L-cysteine + N(6)-ubiquitinyl-[acceptor protein]-L-lysine.</text>
        <dbReference type="EC" id="2.3.2.27"/>
    </reaction>
</comment>
<feature type="transmembrane region" description="Helical" evidence="17">
    <location>
        <begin position="149"/>
        <end position="171"/>
    </location>
</feature>
<evidence type="ECO:0000259" key="18">
    <source>
        <dbReference type="PROSITE" id="PS50089"/>
    </source>
</evidence>
<dbReference type="GO" id="GO:0008270">
    <property type="term" value="F:zinc ion binding"/>
    <property type="evidence" value="ECO:0007669"/>
    <property type="project" value="UniProtKB-KW"/>
</dbReference>
<dbReference type="EMBL" id="AAGK01000001">
    <property type="protein sequence ID" value="EAN33893.1"/>
    <property type="molecule type" value="Genomic_DNA"/>
</dbReference>
<keyword evidence="13 17" id="KW-1133">Transmembrane helix</keyword>
<protein>
    <recommendedName>
        <fullName evidence="5">RING-type E3 ubiquitin transferase</fullName>
        <ecNumber evidence="5">2.3.2.27</ecNumber>
    </recommendedName>
</protein>
<comment type="caution">
    <text evidence="19">The sequence shown here is derived from an EMBL/GenBank/DDBJ whole genome shotgun (WGS) entry which is preliminary data.</text>
</comment>
<keyword evidence="20" id="KW-1185">Reference proteome</keyword>
<reference evidence="19 20" key="1">
    <citation type="journal article" date="2005" name="Science">
        <title>Genome sequence of Theileria parva, a bovine pathogen that transforms lymphocytes.</title>
        <authorList>
            <person name="Gardner M.J."/>
            <person name="Bishop R."/>
            <person name="Shah T."/>
            <person name="de Villiers E.P."/>
            <person name="Carlton J.M."/>
            <person name="Hall N."/>
            <person name="Ren Q."/>
            <person name="Paulsen I.T."/>
            <person name="Pain A."/>
            <person name="Berriman M."/>
            <person name="Wilson R.J.M."/>
            <person name="Sato S."/>
            <person name="Ralph S.A."/>
            <person name="Mann D.J."/>
            <person name="Xiong Z."/>
            <person name="Shallom S.J."/>
            <person name="Weidman J."/>
            <person name="Jiang L."/>
            <person name="Lynn J."/>
            <person name="Weaver B."/>
            <person name="Shoaibi A."/>
            <person name="Domingo A.R."/>
            <person name="Wasawo D."/>
            <person name="Crabtree J."/>
            <person name="Wortman J.R."/>
            <person name="Haas B."/>
            <person name="Angiuoli S.V."/>
            <person name="Creasy T.H."/>
            <person name="Lu C."/>
            <person name="Suh B."/>
            <person name="Silva J.C."/>
            <person name="Utterback T.R."/>
            <person name="Feldblyum T.V."/>
            <person name="Pertea M."/>
            <person name="Allen J."/>
            <person name="Nierman W.C."/>
            <person name="Taracha E.L.N."/>
            <person name="Salzberg S.L."/>
            <person name="White O.R."/>
            <person name="Fitzhugh H.A."/>
            <person name="Morzaria S."/>
            <person name="Venter J.C."/>
            <person name="Fraser C.M."/>
            <person name="Nene V."/>
        </authorList>
    </citation>
    <scope>NUCLEOTIDE SEQUENCE [LARGE SCALE GENOMIC DNA]</scope>
    <source>
        <strain evidence="19 20">Muguga</strain>
    </source>
</reference>
<dbReference type="Gene3D" id="3.30.40.10">
    <property type="entry name" value="Zinc/RING finger domain, C3HC4 (zinc finger)"/>
    <property type="match status" value="1"/>
</dbReference>
<evidence type="ECO:0000313" key="19">
    <source>
        <dbReference type="EMBL" id="EAN33893.1"/>
    </source>
</evidence>
<evidence type="ECO:0000256" key="1">
    <source>
        <dbReference type="ARBA" id="ARBA00000900"/>
    </source>
</evidence>
<dbReference type="GO" id="GO:0043161">
    <property type="term" value="P:proteasome-mediated ubiquitin-dependent protein catabolic process"/>
    <property type="evidence" value="ECO:0007669"/>
    <property type="project" value="TreeGrafter"/>
</dbReference>
<dbReference type="GO" id="GO:0005789">
    <property type="term" value="C:endoplasmic reticulum membrane"/>
    <property type="evidence" value="ECO:0007669"/>
    <property type="project" value="UniProtKB-SubCell"/>
</dbReference>
<dbReference type="VEuPathDB" id="PiroplasmaDB:TpMuguga_01g00655"/>
<dbReference type="AlphaFoldDB" id="Q4N815"/>
<keyword evidence="12" id="KW-0862">Zinc</keyword>
<evidence type="ECO:0000256" key="14">
    <source>
        <dbReference type="ARBA" id="ARBA00023136"/>
    </source>
</evidence>
<dbReference type="Proteomes" id="UP000001949">
    <property type="component" value="Unassembled WGS sequence"/>
</dbReference>
<dbReference type="PANTHER" id="PTHR22763:SF184">
    <property type="entry name" value="E3 UBIQUITIN-PROTEIN LIGASE SYNOVIOLIN"/>
    <property type="match status" value="1"/>
</dbReference>
<keyword evidence="7 17" id="KW-0812">Transmembrane</keyword>
<keyword evidence="11" id="KW-0256">Endoplasmic reticulum</keyword>
<keyword evidence="6" id="KW-0808">Transferase</keyword>
<dbReference type="GeneID" id="3503066"/>
<dbReference type="SUPFAM" id="SSF57850">
    <property type="entry name" value="RING/U-box"/>
    <property type="match status" value="1"/>
</dbReference>
<evidence type="ECO:0000256" key="5">
    <source>
        <dbReference type="ARBA" id="ARBA00012483"/>
    </source>
</evidence>
<accession>Q4N815</accession>
<dbReference type="PROSITE" id="PS50089">
    <property type="entry name" value="ZF_RING_2"/>
    <property type="match status" value="1"/>
</dbReference>
<dbReference type="STRING" id="5875.Q4N815"/>
<feature type="domain" description="RING-type" evidence="18">
    <location>
        <begin position="296"/>
        <end position="335"/>
    </location>
</feature>
<feature type="region of interest" description="Disordered" evidence="16">
    <location>
        <begin position="547"/>
        <end position="567"/>
    </location>
</feature>
<evidence type="ECO:0000313" key="20">
    <source>
        <dbReference type="Proteomes" id="UP000001949"/>
    </source>
</evidence>
<keyword evidence="14 17" id="KW-0472">Membrane</keyword>
<dbReference type="InterPro" id="IPR001841">
    <property type="entry name" value="Znf_RING"/>
</dbReference>
<keyword evidence="9 15" id="KW-0863">Zinc-finger</keyword>
<name>Q4N815_THEPA</name>
<feature type="transmembrane region" description="Helical" evidence="17">
    <location>
        <begin position="177"/>
        <end position="197"/>
    </location>
</feature>
<dbReference type="InterPro" id="IPR057992">
    <property type="entry name" value="TPR_SYVN1_N"/>
</dbReference>
<evidence type="ECO:0000256" key="4">
    <source>
        <dbReference type="ARBA" id="ARBA00010089"/>
    </source>
</evidence>
<dbReference type="InterPro" id="IPR013083">
    <property type="entry name" value="Znf_RING/FYVE/PHD"/>
</dbReference>
<feature type="transmembrane region" description="Helical" evidence="17">
    <location>
        <begin position="107"/>
        <end position="128"/>
    </location>
</feature>
<feature type="transmembrane region" description="Helical" evidence="17">
    <location>
        <begin position="46"/>
        <end position="71"/>
    </location>
</feature>
<dbReference type="GO" id="GO:0036503">
    <property type="term" value="P:ERAD pathway"/>
    <property type="evidence" value="ECO:0007669"/>
    <property type="project" value="TreeGrafter"/>
</dbReference>
<evidence type="ECO:0000256" key="16">
    <source>
        <dbReference type="SAM" id="MobiDB-lite"/>
    </source>
</evidence>
<keyword evidence="10" id="KW-0833">Ubl conjugation pathway</keyword>
<evidence type="ECO:0000256" key="2">
    <source>
        <dbReference type="ARBA" id="ARBA00004477"/>
    </source>
</evidence>
<evidence type="ECO:0000256" key="11">
    <source>
        <dbReference type="ARBA" id="ARBA00022824"/>
    </source>
</evidence>
<feature type="transmembrane region" description="Helical" evidence="17">
    <location>
        <begin position="218"/>
        <end position="243"/>
    </location>
</feature>
<evidence type="ECO:0000256" key="10">
    <source>
        <dbReference type="ARBA" id="ARBA00022786"/>
    </source>
</evidence>
<evidence type="ECO:0000256" key="12">
    <source>
        <dbReference type="ARBA" id="ARBA00022833"/>
    </source>
</evidence>
<keyword evidence="8" id="KW-0479">Metal-binding</keyword>
<comment type="similarity">
    <text evidence="4">Belongs to the HRD1 family.</text>
</comment>
<dbReference type="eggNOG" id="KOG0802">
    <property type="taxonomic scope" value="Eukaryota"/>
</dbReference>
<dbReference type="EC" id="2.3.2.27" evidence="5"/>
<dbReference type="Pfam" id="PF25563">
    <property type="entry name" value="TPR_SYVN1_N"/>
    <property type="match status" value="1"/>
</dbReference>
<evidence type="ECO:0000256" key="3">
    <source>
        <dbReference type="ARBA" id="ARBA00004906"/>
    </source>
</evidence>
<dbReference type="InterPro" id="IPR050731">
    <property type="entry name" value="HRD1_E3_ubiq-ligases"/>
</dbReference>